<dbReference type="EMBL" id="LAZR01000435">
    <property type="protein sequence ID" value="KKN68977.1"/>
    <property type="molecule type" value="Genomic_DNA"/>
</dbReference>
<name>A0A0F9T2C9_9ZZZZ</name>
<dbReference type="AlphaFoldDB" id="A0A0F9T2C9"/>
<proteinExistence type="predicted"/>
<organism evidence="1">
    <name type="scientific">marine sediment metagenome</name>
    <dbReference type="NCBI Taxonomy" id="412755"/>
    <lineage>
        <taxon>unclassified sequences</taxon>
        <taxon>metagenomes</taxon>
        <taxon>ecological metagenomes</taxon>
    </lineage>
</organism>
<protein>
    <submittedName>
        <fullName evidence="1">Uncharacterized protein</fullName>
    </submittedName>
</protein>
<reference evidence="1" key="1">
    <citation type="journal article" date="2015" name="Nature">
        <title>Complex archaea that bridge the gap between prokaryotes and eukaryotes.</title>
        <authorList>
            <person name="Spang A."/>
            <person name="Saw J.H."/>
            <person name="Jorgensen S.L."/>
            <person name="Zaremba-Niedzwiedzka K."/>
            <person name="Martijn J."/>
            <person name="Lind A.E."/>
            <person name="van Eijk R."/>
            <person name="Schleper C."/>
            <person name="Guy L."/>
            <person name="Ettema T.J."/>
        </authorList>
    </citation>
    <scope>NUCLEOTIDE SEQUENCE</scope>
</reference>
<accession>A0A0F9T2C9</accession>
<evidence type="ECO:0000313" key="1">
    <source>
        <dbReference type="EMBL" id="KKN68977.1"/>
    </source>
</evidence>
<comment type="caution">
    <text evidence="1">The sequence shown here is derived from an EMBL/GenBank/DDBJ whole genome shotgun (WGS) entry which is preliminary data.</text>
</comment>
<sequence>MQVDAQTAIGAGSGNEALSSVEFELAVDMQDPTRIAFDECVRSAAAVVGGELLFDMPSDGSVEDASRIAAVRVANPQREDILFAILNEAGDTIRSPDREEIGERFYGFARAFVGVLTRIRDDMPFGGMETEGSA</sequence>
<gene>
    <name evidence="1" type="ORF">LCGC14_0445450</name>
</gene>